<sequence>MTFSAWPDIDASWYPVLAPVEEQLHQLMRQIQARRADGERIEPPPEQVLRVFRMPLTAVKVLVVGQDPYPTPGHTVGLSFALAPDVRPIARSLTNIFTERQDDLGIPPAASGDLSAWEAQGVFLLNRVLTVTAHAAGSHRKLGWEAVTEAVVQALAVRSTPLAVILWGAQARSLAPMFTASNTLVIESPHPSPLSARRGFFGSKPFSRTNAFLTGLGMEPIDWATETPSSTTQQPNLFD</sequence>
<protein>
    <recommendedName>
        <fullName evidence="4 8">Uracil-DNA glycosylase</fullName>
        <shortName evidence="8">UDG</shortName>
        <ecNumber evidence="4 8">3.2.2.27</ecNumber>
    </recommendedName>
</protein>
<dbReference type="Gene3D" id="3.40.470.10">
    <property type="entry name" value="Uracil-DNA glycosylase-like domain"/>
    <property type="match status" value="1"/>
</dbReference>
<dbReference type="SMART" id="SM00986">
    <property type="entry name" value="UDG"/>
    <property type="match status" value="1"/>
</dbReference>
<comment type="subcellular location">
    <subcellularLocation>
        <location evidence="8">Cytoplasm</location>
    </subcellularLocation>
</comment>
<dbReference type="Pfam" id="PF03167">
    <property type="entry name" value="UDG"/>
    <property type="match status" value="1"/>
</dbReference>
<dbReference type="InterPro" id="IPR002043">
    <property type="entry name" value="UDG_fam1"/>
</dbReference>
<keyword evidence="7 8" id="KW-0234">DNA repair</keyword>
<evidence type="ECO:0000313" key="12">
    <source>
        <dbReference type="EMBL" id="GAA2044717.1"/>
    </source>
</evidence>
<keyword evidence="8" id="KW-0963">Cytoplasm</keyword>
<evidence type="ECO:0000256" key="1">
    <source>
        <dbReference type="ARBA" id="ARBA00001400"/>
    </source>
</evidence>
<evidence type="ECO:0000256" key="3">
    <source>
        <dbReference type="ARBA" id="ARBA00008184"/>
    </source>
</evidence>
<dbReference type="SUPFAM" id="SSF52141">
    <property type="entry name" value="Uracil-DNA glycosylase-like"/>
    <property type="match status" value="1"/>
</dbReference>
<dbReference type="CDD" id="cd10027">
    <property type="entry name" value="UDG-F1-like"/>
    <property type="match status" value="1"/>
</dbReference>
<organism evidence="12 13">
    <name type="scientific">Yaniella flava</name>
    <dbReference type="NCBI Taxonomy" id="287930"/>
    <lineage>
        <taxon>Bacteria</taxon>
        <taxon>Bacillati</taxon>
        <taxon>Actinomycetota</taxon>
        <taxon>Actinomycetes</taxon>
        <taxon>Micrococcales</taxon>
        <taxon>Micrococcaceae</taxon>
        <taxon>Yaniella</taxon>
    </lineage>
</organism>
<dbReference type="RefSeq" id="WP_343959652.1">
    <property type="nucleotide sequence ID" value="NZ_BAAAMN010000056.1"/>
</dbReference>
<evidence type="ECO:0000313" key="13">
    <source>
        <dbReference type="Proteomes" id="UP001501461"/>
    </source>
</evidence>
<dbReference type="InterPro" id="IPR018085">
    <property type="entry name" value="Ura-DNA_Glyclase_AS"/>
</dbReference>
<dbReference type="HAMAP" id="MF_00148">
    <property type="entry name" value="UDG"/>
    <property type="match status" value="1"/>
</dbReference>
<dbReference type="PANTHER" id="PTHR11264">
    <property type="entry name" value="URACIL-DNA GLYCOSYLASE"/>
    <property type="match status" value="1"/>
</dbReference>
<comment type="function">
    <text evidence="2 8 10">Excises uracil residues from the DNA which can arise as a result of misincorporation of dUMP residues by DNA polymerase or due to deamination of cytosine.</text>
</comment>
<comment type="similarity">
    <text evidence="3 8 10">Belongs to the uracil-DNA glycosylase (UDG) superfamily. UNG family.</text>
</comment>
<evidence type="ECO:0000256" key="6">
    <source>
        <dbReference type="ARBA" id="ARBA00022801"/>
    </source>
</evidence>
<keyword evidence="6 8" id="KW-0378">Hydrolase</keyword>
<proteinExistence type="inferred from homology"/>
<evidence type="ECO:0000256" key="8">
    <source>
        <dbReference type="HAMAP-Rule" id="MF_00148"/>
    </source>
</evidence>
<dbReference type="InterPro" id="IPR036895">
    <property type="entry name" value="Uracil-DNA_glycosylase-like_sf"/>
</dbReference>
<feature type="active site" description="Proton acceptor" evidence="8 9">
    <location>
        <position position="67"/>
    </location>
</feature>
<accession>A0ABN2UXH6</accession>
<dbReference type="InterPro" id="IPR005122">
    <property type="entry name" value="Uracil-DNA_glycosylase-like"/>
</dbReference>
<comment type="caution">
    <text evidence="12">The sequence shown here is derived from an EMBL/GenBank/DDBJ whole genome shotgun (WGS) entry which is preliminary data.</text>
</comment>
<feature type="domain" description="Uracil-DNA glycosylase-like" evidence="11">
    <location>
        <begin position="52"/>
        <end position="213"/>
    </location>
</feature>
<dbReference type="NCBIfam" id="NF003588">
    <property type="entry name" value="PRK05254.1-1"/>
    <property type="match status" value="1"/>
</dbReference>
<dbReference type="PROSITE" id="PS00130">
    <property type="entry name" value="U_DNA_GLYCOSYLASE"/>
    <property type="match status" value="1"/>
</dbReference>
<keyword evidence="5 8" id="KW-0227">DNA damage</keyword>
<gene>
    <name evidence="8" type="primary">ung</name>
    <name evidence="12" type="ORF">GCM10009720_27040</name>
</gene>
<evidence type="ECO:0000259" key="11">
    <source>
        <dbReference type="SMART" id="SM00986"/>
    </source>
</evidence>
<dbReference type="SMART" id="SM00987">
    <property type="entry name" value="UreE_C"/>
    <property type="match status" value="1"/>
</dbReference>
<evidence type="ECO:0000256" key="5">
    <source>
        <dbReference type="ARBA" id="ARBA00022763"/>
    </source>
</evidence>
<dbReference type="EMBL" id="BAAAMN010000056">
    <property type="protein sequence ID" value="GAA2044717.1"/>
    <property type="molecule type" value="Genomic_DNA"/>
</dbReference>
<keyword evidence="13" id="KW-1185">Reference proteome</keyword>
<dbReference type="NCBIfam" id="TIGR00628">
    <property type="entry name" value="ung"/>
    <property type="match status" value="1"/>
</dbReference>
<comment type="catalytic activity">
    <reaction evidence="1 8 10">
        <text>Hydrolyzes single-stranded DNA or mismatched double-stranded DNA and polynucleotides, releasing free uracil.</text>
        <dbReference type="EC" id="3.2.2.27"/>
    </reaction>
</comment>
<dbReference type="Proteomes" id="UP001501461">
    <property type="component" value="Unassembled WGS sequence"/>
</dbReference>
<evidence type="ECO:0000256" key="9">
    <source>
        <dbReference type="PROSITE-ProRule" id="PRU10072"/>
    </source>
</evidence>
<evidence type="ECO:0000256" key="2">
    <source>
        <dbReference type="ARBA" id="ARBA00002631"/>
    </source>
</evidence>
<dbReference type="EC" id="3.2.2.27" evidence="4 8"/>
<evidence type="ECO:0000256" key="10">
    <source>
        <dbReference type="RuleBase" id="RU003780"/>
    </source>
</evidence>
<dbReference type="PANTHER" id="PTHR11264:SF0">
    <property type="entry name" value="URACIL-DNA GLYCOSYLASE"/>
    <property type="match status" value="1"/>
</dbReference>
<evidence type="ECO:0000256" key="4">
    <source>
        <dbReference type="ARBA" id="ARBA00012030"/>
    </source>
</evidence>
<reference evidence="12 13" key="1">
    <citation type="journal article" date="2019" name="Int. J. Syst. Evol. Microbiol.">
        <title>The Global Catalogue of Microorganisms (GCM) 10K type strain sequencing project: providing services to taxonomists for standard genome sequencing and annotation.</title>
        <authorList>
            <consortium name="The Broad Institute Genomics Platform"/>
            <consortium name="The Broad Institute Genome Sequencing Center for Infectious Disease"/>
            <person name="Wu L."/>
            <person name="Ma J."/>
        </authorList>
    </citation>
    <scope>NUCLEOTIDE SEQUENCE [LARGE SCALE GENOMIC DNA]</scope>
    <source>
        <strain evidence="12 13">JCM 13595</strain>
    </source>
</reference>
<evidence type="ECO:0000256" key="7">
    <source>
        <dbReference type="ARBA" id="ARBA00023204"/>
    </source>
</evidence>
<dbReference type="NCBIfam" id="NF003592">
    <property type="entry name" value="PRK05254.1-5"/>
    <property type="match status" value="1"/>
</dbReference>
<name>A0ABN2UXH6_9MICC</name>